<keyword evidence="3" id="KW-0804">Transcription</keyword>
<dbReference type="SMART" id="SM00346">
    <property type="entry name" value="HTH_ICLR"/>
    <property type="match status" value="1"/>
</dbReference>
<comment type="caution">
    <text evidence="8">The sequence shown here is derived from an EMBL/GenBank/DDBJ whole genome shotgun (WGS) entry which is preliminary data.</text>
</comment>
<feature type="domain" description="IclR-ED" evidence="7">
    <location>
        <begin position="72"/>
        <end position="254"/>
    </location>
</feature>
<dbReference type="RefSeq" id="WP_125555636.1">
    <property type="nucleotide sequence ID" value="NZ_RBVX01000007.1"/>
</dbReference>
<dbReference type="OrthoDB" id="9778379at2"/>
<dbReference type="PROSITE" id="PS51078">
    <property type="entry name" value="ICLR_ED"/>
    <property type="match status" value="1"/>
</dbReference>
<dbReference type="Gene3D" id="3.30.450.40">
    <property type="match status" value="1"/>
</dbReference>
<gene>
    <name evidence="8" type="ORF">D7Z54_09675</name>
</gene>
<dbReference type="InterPro" id="IPR036388">
    <property type="entry name" value="WH-like_DNA-bd_sf"/>
</dbReference>
<dbReference type="FunFam" id="1.10.10.10:FF:000056">
    <property type="entry name" value="IclR family transcriptional regulator"/>
    <property type="match status" value="1"/>
</dbReference>
<dbReference type="InterPro" id="IPR014757">
    <property type="entry name" value="Tscrpt_reg_IclR_C"/>
</dbReference>
<evidence type="ECO:0000256" key="1">
    <source>
        <dbReference type="ARBA" id="ARBA00023015"/>
    </source>
</evidence>
<dbReference type="SUPFAM" id="SSF55781">
    <property type="entry name" value="GAF domain-like"/>
    <property type="match status" value="1"/>
</dbReference>
<accession>A0A3R9P620</accession>
<dbReference type="EMBL" id="RBVX01000007">
    <property type="protein sequence ID" value="RSL33576.1"/>
    <property type="molecule type" value="Genomic_DNA"/>
</dbReference>
<evidence type="ECO:0000256" key="5">
    <source>
        <dbReference type="ARBA" id="ARBA00070406"/>
    </source>
</evidence>
<protein>
    <recommendedName>
        <fullName evidence="5">Glycerol operon regulatory protein</fullName>
    </recommendedName>
</protein>
<dbReference type="PANTHER" id="PTHR30136:SF35">
    <property type="entry name" value="HTH-TYPE TRANSCRIPTIONAL REGULATOR RV1719"/>
    <property type="match status" value="1"/>
</dbReference>
<evidence type="ECO:0000313" key="9">
    <source>
        <dbReference type="Proteomes" id="UP000275076"/>
    </source>
</evidence>
<dbReference type="InterPro" id="IPR050707">
    <property type="entry name" value="HTH_MetabolicPath_Reg"/>
</dbReference>
<keyword evidence="1" id="KW-0805">Transcription regulation</keyword>
<dbReference type="Proteomes" id="UP000275076">
    <property type="component" value="Unassembled WGS sequence"/>
</dbReference>
<dbReference type="AlphaFoldDB" id="A0A3R9P620"/>
<proteinExistence type="predicted"/>
<dbReference type="Gene3D" id="1.10.10.10">
    <property type="entry name" value="Winged helix-like DNA-binding domain superfamily/Winged helix DNA-binding domain"/>
    <property type="match status" value="1"/>
</dbReference>
<dbReference type="InterPro" id="IPR005471">
    <property type="entry name" value="Tscrpt_reg_IclR_N"/>
</dbReference>
<evidence type="ECO:0000256" key="2">
    <source>
        <dbReference type="ARBA" id="ARBA00023125"/>
    </source>
</evidence>
<dbReference type="InterPro" id="IPR029016">
    <property type="entry name" value="GAF-like_dom_sf"/>
</dbReference>
<dbReference type="GO" id="GO:0003677">
    <property type="term" value="F:DNA binding"/>
    <property type="evidence" value="ECO:0007669"/>
    <property type="project" value="UniProtKB-KW"/>
</dbReference>
<keyword evidence="9" id="KW-1185">Reference proteome</keyword>
<feature type="domain" description="HTH iclR-type" evidence="6">
    <location>
        <begin position="8"/>
        <end position="71"/>
    </location>
</feature>
<organism evidence="8 9">
    <name type="scientific">Salibacterium salarium</name>
    <dbReference type="NCBI Taxonomy" id="284579"/>
    <lineage>
        <taxon>Bacteria</taxon>
        <taxon>Bacillati</taxon>
        <taxon>Bacillota</taxon>
        <taxon>Bacilli</taxon>
        <taxon>Bacillales</taxon>
        <taxon>Bacillaceae</taxon>
    </lineage>
</organism>
<evidence type="ECO:0000259" key="6">
    <source>
        <dbReference type="PROSITE" id="PS51077"/>
    </source>
</evidence>
<sequence length="257" mass="28774">MTNNKYQLSSVQNAMTILNLFKSSKHNDLSVAEIAKKTGLAKSTAHRLISTLTKEGFLSKNPRTGEYRVGLSLLTLGGVISVHKEIYQAAFPLVESLVKEIKETCHICLIEQFEVVYYYRVKRKDPETLVTNIGRKNPIHCTSEGLALLAFQDEAYIEQVLNNGLPSFTNETMTTPSVIRDRLASIKEKGYVIATEEYYKGYIGIAVPIRDYSANVVSSLAMIGPVDRITEANYSYYITKLKETAAEISEEMGYYGD</sequence>
<dbReference type="PROSITE" id="PS51077">
    <property type="entry name" value="HTH_ICLR"/>
    <property type="match status" value="1"/>
</dbReference>
<reference evidence="8 9" key="1">
    <citation type="submission" date="2018-10" db="EMBL/GenBank/DDBJ databases">
        <title>Draft genome sequence of Bacillus salarius IM0101, isolated from a hypersaline soil in Inner Mongolia, China.</title>
        <authorList>
            <person name="Yamprayoonswat W."/>
            <person name="Boonvisut S."/>
            <person name="Jumpathong W."/>
            <person name="Sittihan S."/>
            <person name="Ruangsuj P."/>
            <person name="Wanthongcharoen S."/>
            <person name="Thongpramul N."/>
            <person name="Pimmason S."/>
            <person name="Yu B."/>
            <person name="Yasawong M."/>
        </authorList>
    </citation>
    <scope>NUCLEOTIDE SEQUENCE [LARGE SCALE GENOMIC DNA]</scope>
    <source>
        <strain evidence="8 9">IM0101</strain>
    </source>
</reference>
<evidence type="ECO:0000256" key="4">
    <source>
        <dbReference type="ARBA" id="ARBA00058938"/>
    </source>
</evidence>
<evidence type="ECO:0000259" key="7">
    <source>
        <dbReference type="PROSITE" id="PS51078"/>
    </source>
</evidence>
<dbReference type="SUPFAM" id="SSF46785">
    <property type="entry name" value="Winged helix' DNA-binding domain"/>
    <property type="match status" value="1"/>
</dbReference>
<evidence type="ECO:0000256" key="3">
    <source>
        <dbReference type="ARBA" id="ARBA00023163"/>
    </source>
</evidence>
<keyword evidence="2" id="KW-0238">DNA-binding</keyword>
<dbReference type="Pfam" id="PF01614">
    <property type="entry name" value="IclR_C"/>
    <property type="match status" value="1"/>
</dbReference>
<dbReference type="Pfam" id="PF09339">
    <property type="entry name" value="HTH_IclR"/>
    <property type="match status" value="1"/>
</dbReference>
<dbReference type="GO" id="GO:0045892">
    <property type="term" value="P:negative regulation of DNA-templated transcription"/>
    <property type="evidence" value="ECO:0007669"/>
    <property type="project" value="TreeGrafter"/>
</dbReference>
<dbReference type="PANTHER" id="PTHR30136">
    <property type="entry name" value="HELIX-TURN-HELIX TRANSCRIPTIONAL REGULATOR, ICLR FAMILY"/>
    <property type="match status" value="1"/>
</dbReference>
<comment type="function">
    <text evidence="4">May be an activator protein for the gylABX operon.</text>
</comment>
<evidence type="ECO:0000313" key="8">
    <source>
        <dbReference type="EMBL" id="RSL33576.1"/>
    </source>
</evidence>
<dbReference type="InterPro" id="IPR036390">
    <property type="entry name" value="WH_DNA-bd_sf"/>
</dbReference>
<name>A0A3R9P620_9BACI</name>
<dbReference type="GO" id="GO:0003700">
    <property type="term" value="F:DNA-binding transcription factor activity"/>
    <property type="evidence" value="ECO:0007669"/>
    <property type="project" value="TreeGrafter"/>
</dbReference>